<gene>
    <name evidence="1" type="ORF">B8A44_02055</name>
</gene>
<dbReference type="AlphaFoldDB" id="A0A328KLY4"/>
<dbReference type="Proteomes" id="UP000249099">
    <property type="component" value="Unassembled WGS sequence"/>
</dbReference>
<evidence type="ECO:0000313" key="1">
    <source>
        <dbReference type="EMBL" id="RAN64383.1"/>
    </source>
</evidence>
<dbReference type="EMBL" id="NAQV01000006">
    <property type="protein sequence ID" value="RAN64383.1"/>
    <property type="molecule type" value="Genomic_DNA"/>
</dbReference>
<reference evidence="1 2" key="1">
    <citation type="submission" date="2017-03" db="EMBL/GenBank/DDBJ databases">
        <title>wgs assembly of Dolosigranulum pigrum KPL CDC strains.</title>
        <authorList>
            <person name="Brugger S.D."/>
            <person name="Pettigrew M."/>
            <person name="Kong Y."/>
            <person name="Lemon K.P."/>
        </authorList>
    </citation>
    <scope>NUCLEOTIDE SEQUENCE [LARGE SCALE GENOMIC DNA]</scope>
    <source>
        <strain evidence="1 2">KPL1931_CDC4294-98</strain>
    </source>
</reference>
<sequence length="214" mass="24067">MISIIRKDIMSSGLKLQTIYAVILSVLSIMLFFDIVQYLVIVAYGIIIIAPLAYFGSVFNYTTLDYHKEELMLPVKRPDIVTARYVNYLFLTGTNFMLVLGFIWLYESNVTLLETSMKSAIFLTMAVGLHFGSIVLGGAFLFGHKHIKTIILASFLLTIVPVRLLMEGIKIIMKLDGTFDAYNYPILMILFIGGSILLYGLSFGVSLISFNQKF</sequence>
<dbReference type="RefSeq" id="WP_112789824.1">
    <property type="nucleotide sequence ID" value="NZ_CP040408.1"/>
</dbReference>
<name>A0A328KLY4_9LACT</name>
<evidence type="ECO:0000313" key="2">
    <source>
        <dbReference type="Proteomes" id="UP000249099"/>
    </source>
</evidence>
<protein>
    <submittedName>
        <fullName evidence="1">Uncharacterized protein</fullName>
    </submittedName>
</protein>
<organism evidence="1 2">
    <name type="scientific">Dolosigranulum pigrum</name>
    <dbReference type="NCBI Taxonomy" id="29394"/>
    <lineage>
        <taxon>Bacteria</taxon>
        <taxon>Bacillati</taxon>
        <taxon>Bacillota</taxon>
        <taxon>Bacilli</taxon>
        <taxon>Lactobacillales</taxon>
        <taxon>Carnobacteriaceae</taxon>
        <taxon>Dolosigranulum</taxon>
    </lineage>
</organism>
<dbReference type="InterPro" id="IPR025699">
    <property type="entry name" value="ABC2_memb-like"/>
</dbReference>
<dbReference type="Pfam" id="PF13346">
    <property type="entry name" value="ABC2_membrane_5"/>
    <property type="match status" value="1"/>
</dbReference>
<proteinExistence type="predicted"/>
<comment type="caution">
    <text evidence="1">The sequence shown here is derived from an EMBL/GenBank/DDBJ whole genome shotgun (WGS) entry which is preliminary data.</text>
</comment>
<accession>A0A328KLY4</accession>